<dbReference type="EMBL" id="FNCN01000001">
    <property type="protein sequence ID" value="SDG07657.1"/>
    <property type="molecule type" value="Genomic_DNA"/>
</dbReference>
<dbReference type="PANTHER" id="PTHR39426">
    <property type="entry name" value="HOMOLOGY TO DEATH-ON-CURING PROTEIN OF PHAGE P1"/>
    <property type="match status" value="1"/>
</dbReference>
<dbReference type="Gene3D" id="1.20.120.1870">
    <property type="entry name" value="Fic/DOC protein, Fido domain"/>
    <property type="match status" value="1"/>
</dbReference>
<reference evidence="2 3" key="1">
    <citation type="submission" date="2016-10" db="EMBL/GenBank/DDBJ databases">
        <authorList>
            <person name="de Groot N.N."/>
        </authorList>
    </citation>
    <scope>NUCLEOTIDE SEQUENCE [LARGE SCALE GENOMIC DNA]</scope>
    <source>
        <strain evidence="2 3">CPCC 201354</strain>
    </source>
</reference>
<dbReference type="PANTHER" id="PTHR39426:SF1">
    <property type="entry name" value="HOMOLOGY TO DEATH-ON-CURING PROTEIN OF PHAGE P1"/>
    <property type="match status" value="1"/>
</dbReference>
<dbReference type="SUPFAM" id="SSF140931">
    <property type="entry name" value="Fic-like"/>
    <property type="match status" value="1"/>
</dbReference>
<gene>
    <name evidence="2" type="ORF">SAMN05421505_101324</name>
</gene>
<dbReference type="NCBIfam" id="TIGR01550">
    <property type="entry name" value="DOC_P1"/>
    <property type="match status" value="1"/>
</dbReference>
<organism evidence="2 3">
    <name type="scientific">Sinosporangium album</name>
    <dbReference type="NCBI Taxonomy" id="504805"/>
    <lineage>
        <taxon>Bacteria</taxon>
        <taxon>Bacillati</taxon>
        <taxon>Actinomycetota</taxon>
        <taxon>Actinomycetes</taxon>
        <taxon>Streptosporangiales</taxon>
        <taxon>Streptosporangiaceae</taxon>
        <taxon>Sinosporangium</taxon>
    </lineage>
</organism>
<dbReference type="GO" id="GO:0016301">
    <property type="term" value="F:kinase activity"/>
    <property type="evidence" value="ECO:0007669"/>
    <property type="project" value="InterPro"/>
</dbReference>
<keyword evidence="3" id="KW-1185">Reference proteome</keyword>
<evidence type="ECO:0000313" key="3">
    <source>
        <dbReference type="Proteomes" id="UP000198923"/>
    </source>
</evidence>
<dbReference type="Pfam" id="PF02661">
    <property type="entry name" value="Fic"/>
    <property type="match status" value="1"/>
</dbReference>
<dbReference type="Proteomes" id="UP000198923">
    <property type="component" value="Unassembled WGS sequence"/>
</dbReference>
<dbReference type="InterPro" id="IPR003812">
    <property type="entry name" value="Fido"/>
</dbReference>
<dbReference type="PROSITE" id="PS51459">
    <property type="entry name" value="FIDO"/>
    <property type="match status" value="1"/>
</dbReference>
<dbReference type="InterPro" id="IPR053737">
    <property type="entry name" value="Type_II_TA_Toxin"/>
</dbReference>
<dbReference type="InterPro" id="IPR036597">
    <property type="entry name" value="Fido-like_dom_sf"/>
</dbReference>
<name>A0A1G7RA67_9ACTN</name>
<feature type="domain" description="Fido" evidence="1">
    <location>
        <begin position="15"/>
        <end position="131"/>
    </location>
</feature>
<dbReference type="STRING" id="504805.SAMN05421505_101324"/>
<evidence type="ECO:0000313" key="2">
    <source>
        <dbReference type="EMBL" id="SDG07657.1"/>
    </source>
</evidence>
<evidence type="ECO:0000259" key="1">
    <source>
        <dbReference type="PROSITE" id="PS51459"/>
    </source>
</evidence>
<proteinExistence type="predicted"/>
<dbReference type="AlphaFoldDB" id="A0A1G7RA67"/>
<protein>
    <submittedName>
        <fullName evidence="2">Death on curing protein</fullName>
    </submittedName>
</protein>
<sequence length="136" mass="14793">MEAGSRSVGGVTRYLTLEQVLDLAELAVGAAPELRDLGLLDSALHRPRAEMFGHEAYPDLLTKAAALLHSLATNHPFVDGNKRVAWLTTVVFLGWNGRTVDTDDDSAYDLVISVAQGQMSELKEIAESLRAFVCRP</sequence>
<dbReference type="InterPro" id="IPR006440">
    <property type="entry name" value="Doc"/>
</dbReference>
<accession>A0A1G7RA67</accession>